<sequence>MKQLHKYCLTVILAAVFVAGCDTDSLHNMNTAPQYVDELNLNFLLTSAQLGSASGGSAGDNRYIDWRTNIGMCSYAIQQLANAGGGIAPGDKYTDNAETASAPFQFIYGDELNNLSIILKQTDTGGWAEGKNLNLRQAARILRAFLFHRLTDYYGSVPYSEALQGVDKIYFPKYDKQKDIYADLLKELDEASAALSDANPDEGFGAADLYFDGDIAKWKKLGYTLMLRLAMRISNVDAATAATYVGKAVAGGVFESNDDNVWVPMALTPSQWVNQNGISRAFYPGDGGQPTFLSKTFVDWLKGTDLNDVADDDPRLMIISGGIGDWVPPKWTPITTDPLKQKGMPNGYDAAGLQVYENAPKPVDQDVTYSKINPLMLDNDEPYMLMNYAEAEFLMAEAAERNLGGLTPGDAQEHYEAGVKAAMQMYTPYDASLVVSDAKVTTYLATYPYAGTTQQKLEMIGEQMWASKFLNWWEAWSDWRRTGFPVLIPTNYPGNITGGTIPQRLRYPNEEVAGNPKFSEGSTSPNLYTTKVWWAGGPD</sequence>
<accession>A0A1M5LJ50</accession>
<dbReference type="Pfam" id="PF12771">
    <property type="entry name" value="SusD-like_2"/>
    <property type="match status" value="1"/>
</dbReference>
<keyword evidence="1" id="KW-0732">Signal</keyword>
<dbReference type="InterPro" id="IPR041662">
    <property type="entry name" value="SusD-like_2"/>
</dbReference>
<dbReference type="OrthoDB" id="973072at2"/>
<keyword evidence="3" id="KW-1185">Reference proteome</keyword>
<dbReference type="SUPFAM" id="SSF48452">
    <property type="entry name" value="TPR-like"/>
    <property type="match status" value="1"/>
</dbReference>
<dbReference type="Proteomes" id="UP000184212">
    <property type="component" value="Unassembled WGS sequence"/>
</dbReference>
<evidence type="ECO:0000313" key="2">
    <source>
        <dbReference type="EMBL" id="SHG64986.1"/>
    </source>
</evidence>
<feature type="signal peptide" evidence="1">
    <location>
        <begin position="1"/>
        <end position="21"/>
    </location>
</feature>
<dbReference type="Gene3D" id="1.25.40.390">
    <property type="match status" value="1"/>
</dbReference>
<reference evidence="2 3" key="1">
    <citation type="submission" date="2016-11" db="EMBL/GenBank/DDBJ databases">
        <authorList>
            <person name="Jaros S."/>
            <person name="Januszkiewicz K."/>
            <person name="Wedrychowicz H."/>
        </authorList>
    </citation>
    <scope>NUCLEOTIDE SEQUENCE [LARGE SCALE GENOMIC DNA]</scope>
    <source>
        <strain evidence="2 3">DSM 24574</strain>
    </source>
</reference>
<name>A0A1M5LJ50_9BACT</name>
<dbReference type="InterPro" id="IPR011990">
    <property type="entry name" value="TPR-like_helical_dom_sf"/>
</dbReference>
<organism evidence="2 3">
    <name type="scientific">Chryseolinea serpens</name>
    <dbReference type="NCBI Taxonomy" id="947013"/>
    <lineage>
        <taxon>Bacteria</taxon>
        <taxon>Pseudomonadati</taxon>
        <taxon>Bacteroidota</taxon>
        <taxon>Cytophagia</taxon>
        <taxon>Cytophagales</taxon>
        <taxon>Fulvivirgaceae</taxon>
        <taxon>Chryseolinea</taxon>
    </lineage>
</organism>
<dbReference type="PROSITE" id="PS51257">
    <property type="entry name" value="PROKAR_LIPOPROTEIN"/>
    <property type="match status" value="1"/>
</dbReference>
<gene>
    <name evidence="2" type="ORF">SAMN04488109_1239</name>
</gene>
<dbReference type="EMBL" id="FQWQ01000001">
    <property type="protein sequence ID" value="SHG64986.1"/>
    <property type="molecule type" value="Genomic_DNA"/>
</dbReference>
<evidence type="ECO:0000313" key="3">
    <source>
        <dbReference type="Proteomes" id="UP000184212"/>
    </source>
</evidence>
<dbReference type="STRING" id="947013.SAMN04488109_1239"/>
<dbReference type="RefSeq" id="WP_073131993.1">
    <property type="nucleotide sequence ID" value="NZ_FQWQ01000001.1"/>
</dbReference>
<proteinExistence type="predicted"/>
<feature type="chain" id="PRO_5012409387" evidence="1">
    <location>
        <begin position="22"/>
        <end position="539"/>
    </location>
</feature>
<protein>
    <submittedName>
        <fullName evidence="2">Starch-binding associating with outer membrane</fullName>
    </submittedName>
</protein>
<evidence type="ECO:0000256" key="1">
    <source>
        <dbReference type="SAM" id="SignalP"/>
    </source>
</evidence>
<dbReference type="AlphaFoldDB" id="A0A1M5LJ50"/>